<dbReference type="InterPro" id="IPR007296">
    <property type="entry name" value="DUF403"/>
</dbReference>
<dbReference type="EMBL" id="BMIG01000018">
    <property type="protein sequence ID" value="GGB12258.1"/>
    <property type="molecule type" value="Genomic_DNA"/>
</dbReference>
<dbReference type="Pfam" id="PF04168">
    <property type="entry name" value="Alpha-E"/>
    <property type="match status" value="1"/>
</dbReference>
<sequence>MENNPSLFAAVALESPVDLAVALAQPASAGHFDELHGRTLDKPPPAPTQSQQQSQSSLHLAGTASVTAVPPAAIAATRPPAKLAPDWHRFFNFLGGDGFDDLSHRTANLHRQIRDNGVTYNVYADANGPQRPWSLDLFPLLLSAQDWAQIATGITQRARLLDRIMADVYGPQQLLSLGLLPTALVQGHPGYLRAMHGVQPAGGAFLHIAAFDLARGPDGRWWVVSQRTQAPSGLGYLLENRLTISRLFPQAFREMKVQALAASYKALIDGMKAHSPAGARGEDSRIVLLTPGPYNETYFEHAYLARYLGLTLVEGSDLLVRADKLYLKTLQGLEPVHGLLKRLDDEFLDPLELRSDSTLGVPGLLQVIRAGNVLVANAPGSAFLESSALLGFLPALSRHLLDEQLALPSLATWWCGEQAALQEVLPLLKNCVIKGTYPDSGIESVIAQTLSTRELDEWAGRLVRRSDDYTVQAYLPLSQTPTWHGNRLAPRSAMLRVFAVADGSGSWQVLPGGLARLAGPNDKIASMQQGGSSADVWAMAETSAPAGSASIRSSSGKKSRMATEAHAEPVVQASPIHLARHKPPVTSRAAENLFWLGRYTERTENAIRLAQLTLQSLSGEDQSSPPLLAWLSELAVKNGLVLDTVPPATQARRVFERSLISSLADTERAASVGYNLRALKGAASAVRERLSQEQWHVIVRAEEDFFRRCESFTGPDHPVTQALEYSSVEALRALESASSFLAAMTGAQTDRMTRDDGWRLLSTGRHIERLNTLAAALMLGFETGAVHDEGGFGAIVALFDSTITFHAQYQQQRDVAALLDLLVLDRDNPRSLGWVAQTLRGRLARLAENTVGAPQPVPDLTPGLPDPGSWQLSDLCTPAPELPQDQRYEGLLAQLGQCCNAAFELSDTLSRRYFSHVAADEHSLGT</sequence>
<reference evidence="4" key="2">
    <citation type="submission" date="2020-09" db="EMBL/GenBank/DDBJ databases">
        <authorList>
            <person name="Sun Q."/>
            <person name="Zhou Y."/>
        </authorList>
    </citation>
    <scope>NUCLEOTIDE SEQUENCE</scope>
    <source>
        <strain evidence="4">CGMCC 1.15322</strain>
    </source>
</reference>
<feature type="region of interest" description="Disordered" evidence="1">
    <location>
        <begin position="34"/>
        <end position="61"/>
    </location>
</feature>
<dbReference type="Gene3D" id="3.40.50.11290">
    <property type="match status" value="1"/>
</dbReference>
<reference evidence="4" key="1">
    <citation type="journal article" date="2014" name="Int. J. Syst. Evol. Microbiol.">
        <title>Complete genome sequence of Corynebacterium casei LMG S-19264T (=DSM 44701T), isolated from a smear-ripened cheese.</title>
        <authorList>
            <consortium name="US DOE Joint Genome Institute (JGI-PGF)"/>
            <person name="Walter F."/>
            <person name="Albersmeier A."/>
            <person name="Kalinowski J."/>
            <person name="Ruckert C."/>
        </authorList>
    </citation>
    <scope>NUCLEOTIDE SEQUENCE</scope>
    <source>
        <strain evidence="4">CGMCC 1.15322</strain>
    </source>
</reference>
<feature type="domain" description="DUF403" evidence="2">
    <location>
        <begin position="586"/>
        <end position="914"/>
    </location>
</feature>
<dbReference type="AlphaFoldDB" id="A0A916SRJ0"/>
<evidence type="ECO:0000259" key="3">
    <source>
        <dbReference type="Pfam" id="PF14403"/>
    </source>
</evidence>
<dbReference type="PANTHER" id="PTHR34595">
    <property type="entry name" value="BLR5612 PROTEIN"/>
    <property type="match status" value="1"/>
</dbReference>
<evidence type="ECO:0008006" key="6">
    <source>
        <dbReference type="Google" id="ProtNLM"/>
    </source>
</evidence>
<evidence type="ECO:0000313" key="4">
    <source>
        <dbReference type="EMBL" id="GGB12258.1"/>
    </source>
</evidence>
<protein>
    <recommendedName>
        <fullName evidence="6">A circularly permuted ATPgrasp family protein</fullName>
    </recommendedName>
</protein>
<evidence type="ECO:0000313" key="5">
    <source>
        <dbReference type="Proteomes" id="UP000620596"/>
    </source>
</evidence>
<dbReference type="RefSeq" id="WP_188709942.1">
    <property type="nucleotide sequence ID" value="NZ_BMIG01000018.1"/>
</dbReference>
<dbReference type="Pfam" id="PF14403">
    <property type="entry name" value="CP_ATPgrasp_2"/>
    <property type="match status" value="1"/>
</dbReference>
<evidence type="ECO:0000259" key="2">
    <source>
        <dbReference type="Pfam" id="PF04168"/>
    </source>
</evidence>
<dbReference type="InterPro" id="IPR025841">
    <property type="entry name" value="CP_ATPgrasp_2"/>
</dbReference>
<dbReference type="InterPro" id="IPR051680">
    <property type="entry name" value="ATP-dep_Glu-Cys_Ligase-2"/>
</dbReference>
<accession>A0A916SRJ0</accession>
<name>A0A916SRJ0_9BURK</name>
<comment type="caution">
    <text evidence="4">The sequence shown here is derived from an EMBL/GenBank/DDBJ whole genome shotgun (WGS) entry which is preliminary data.</text>
</comment>
<dbReference type="Proteomes" id="UP000620596">
    <property type="component" value="Unassembled WGS sequence"/>
</dbReference>
<dbReference type="PANTHER" id="PTHR34595:SF2">
    <property type="entry name" value="BLR2978 PROTEIN"/>
    <property type="match status" value="1"/>
</dbReference>
<organism evidence="4 5">
    <name type="scientific">Polaromonas eurypsychrophila</name>
    <dbReference type="NCBI Taxonomy" id="1614635"/>
    <lineage>
        <taxon>Bacteria</taxon>
        <taxon>Pseudomonadati</taxon>
        <taxon>Pseudomonadota</taxon>
        <taxon>Betaproteobacteria</taxon>
        <taxon>Burkholderiales</taxon>
        <taxon>Comamonadaceae</taxon>
        <taxon>Polaromonas</taxon>
    </lineage>
</organism>
<dbReference type="Gene3D" id="3.30.1490.270">
    <property type="match status" value="1"/>
</dbReference>
<feature type="domain" description="Circularly permuted ATP-grasp type 2" evidence="3">
    <location>
        <begin position="139"/>
        <end position="518"/>
    </location>
</feature>
<gene>
    <name evidence="4" type="ORF">GCM10011496_36460</name>
</gene>
<proteinExistence type="predicted"/>
<feature type="compositionally biased region" description="Low complexity" evidence="1">
    <location>
        <begin position="49"/>
        <end position="61"/>
    </location>
</feature>
<evidence type="ECO:0000256" key="1">
    <source>
        <dbReference type="SAM" id="MobiDB-lite"/>
    </source>
</evidence>
<keyword evidence="5" id="KW-1185">Reference proteome</keyword>
<dbReference type="SUPFAM" id="SSF56059">
    <property type="entry name" value="Glutathione synthetase ATP-binding domain-like"/>
    <property type="match status" value="1"/>
</dbReference>